<evidence type="ECO:0000313" key="3">
    <source>
        <dbReference type="EMBL" id="GGC60669.1"/>
    </source>
</evidence>
<organism evidence="3 4">
    <name type="scientific">Chelatococcus reniformis</name>
    <dbReference type="NCBI Taxonomy" id="1494448"/>
    <lineage>
        <taxon>Bacteria</taxon>
        <taxon>Pseudomonadati</taxon>
        <taxon>Pseudomonadota</taxon>
        <taxon>Alphaproteobacteria</taxon>
        <taxon>Hyphomicrobiales</taxon>
        <taxon>Chelatococcaceae</taxon>
        <taxon>Chelatococcus</taxon>
    </lineage>
</organism>
<evidence type="ECO:0000256" key="1">
    <source>
        <dbReference type="SAM" id="Phobius"/>
    </source>
</evidence>
<dbReference type="AlphaFoldDB" id="A0A916U5J8"/>
<dbReference type="InterPro" id="IPR000073">
    <property type="entry name" value="AB_hydrolase_1"/>
</dbReference>
<name>A0A916U5J8_9HYPH</name>
<dbReference type="GO" id="GO:0016787">
    <property type="term" value="F:hydrolase activity"/>
    <property type="evidence" value="ECO:0007669"/>
    <property type="project" value="UniProtKB-KW"/>
</dbReference>
<dbReference type="InterPro" id="IPR000639">
    <property type="entry name" value="Epox_hydrolase-like"/>
</dbReference>
<dbReference type="PANTHER" id="PTHR43798">
    <property type="entry name" value="MONOACYLGLYCEROL LIPASE"/>
    <property type="match status" value="1"/>
</dbReference>
<dbReference type="Proteomes" id="UP000637002">
    <property type="component" value="Unassembled WGS sequence"/>
</dbReference>
<dbReference type="Pfam" id="PF00561">
    <property type="entry name" value="Abhydrolase_1"/>
    <property type="match status" value="1"/>
</dbReference>
<sequence length="338" mass="35387">MSTRVPDRRAARIIGTAAAVVAMSAVVHAWLARRAERRHPPVGRFITVGGVRLHYVECGTGQPLVLLHGNGAMLADFAASGLLDLAAARYRVVAFDRPGFGHSTRPRGRIWTAAAQAELIAAALRELGIERAIVLGHSWGASVAIRLALAHPPLVRSLVLACGYYYPTFRPDALGASIPAVPIVGDVLSASVVPVLCRVLWRSIVGRIFGQVTVPATFAAFPKELALRPSQLHAMAAESFLVIQAAAAARRRYGGLAVPVVIVAGEGDLLVGVDSHAVRLHHDVPGSRLRRLPGAGHMVHHTATAQVMAAIDEAAGMAAAQRGLAGCGGAGPDRGTRA</sequence>
<evidence type="ECO:0000313" key="4">
    <source>
        <dbReference type="Proteomes" id="UP000637002"/>
    </source>
</evidence>
<reference evidence="3" key="2">
    <citation type="submission" date="2020-09" db="EMBL/GenBank/DDBJ databases">
        <authorList>
            <person name="Sun Q."/>
            <person name="Zhou Y."/>
        </authorList>
    </citation>
    <scope>NUCLEOTIDE SEQUENCE</scope>
    <source>
        <strain evidence="3">CGMCC 1.12919</strain>
    </source>
</reference>
<protein>
    <submittedName>
        <fullName evidence="3">Alpha/beta hydrolase</fullName>
    </submittedName>
</protein>
<dbReference type="RefSeq" id="WP_244641893.1">
    <property type="nucleotide sequence ID" value="NZ_BMGG01000003.1"/>
</dbReference>
<dbReference type="PRINTS" id="PR00412">
    <property type="entry name" value="EPOXHYDRLASE"/>
</dbReference>
<dbReference type="InterPro" id="IPR050266">
    <property type="entry name" value="AB_hydrolase_sf"/>
</dbReference>
<reference evidence="3" key="1">
    <citation type="journal article" date="2014" name="Int. J. Syst. Evol. Microbiol.">
        <title>Complete genome sequence of Corynebacterium casei LMG S-19264T (=DSM 44701T), isolated from a smear-ripened cheese.</title>
        <authorList>
            <consortium name="US DOE Joint Genome Institute (JGI-PGF)"/>
            <person name="Walter F."/>
            <person name="Albersmeier A."/>
            <person name="Kalinowski J."/>
            <person name="Ruckert C."/>
        </authorList>
    </citation>
    <scope>NUCLEOTIDE SEQUENCE</scope>
    <source>
        <strain evidence="3">CGMCC 1.12919</strain>
    </source>
</reference>
<dbReference type="EMBL" id="BMGG01000003">
    <property type="protein sequence ID" value="GGC60669.1"/>
    <property type="molecule type" value="Genomic_DNA"/>
</dbReference>
<keyword evidence="1" id="KW-0472">Membrane</keyword>
<evidence type="ECO:0000259" key="2">
    <source>
        <dbReference type="Pfam" id="PF00561"/>
    </source>
</evidence>
<dbReference type="SUPFAM" id="SSF53474">
    <property type="entry name" value="alpha/beta-Hydrolases"/>
    <property type="match status" value="1"/>
</dbReference>
<gene>
    <name evidence="3" type="ORF">GCM10010994_19110</name>
</gene>
<proteinExistence type="predicted"/>
<feature type="domain" description="AB hydrolase-1" evidence="2">
    <location>
        <begin position="63"/>
        <end position="302"/>
    </location>
</feature>
<comment type="caution">
    <text evidence="3">The sequence shown here is derived from an EMBL/GenBank/DDBJ whole genome shotgun (WGS) entry which is preliminary data.</text>
</comment>
<dbReference type="Gene3D" id="3.40.50.1820">
    <property type="entry name" value="alpha/beta hydrolase"/>
    <property type="match status" value="1"/>
</dbReference>
<keyword evidence="3" id="KW-0378">Hydrolase</keyword>
<keyword evidence="4" id="KW-1185">Reference proteome</keyword>
<accession>A0A916U5J8</accession>
<keyword evidence="1" id="KW-0812">Transmembrane</keyword>
<keyword evidence="1" id="KW-1133">Transmembrane helix</keyword>
<feature type="transmembrane region" description="Helical" evidence="1">
    <location>
        <begin position="12"/>
        <end position="31"/>
    </location>
</feature>
<dbReference type="InterPro" id="IPR029058">
    <property type="entry name" value="AB_hydrolase_fold"/>
</dbReference>
<dbReference type="PRINTS" id="PR00111">
    <property type="entry name" value="ABHYDROLASE"/>
</dbReference>